<feature type="compositionally biased region" description="Low complexity" evidence="3">
    <location>
        <begin position="603"/>
        <end position="616"/>
    </location>
</feature>
<evidence type="ECO:0000256" key="1">
    <source>
        <dbReference type="ARBA" id="ARBA00022737"/>
    </source>
</evidence>
<dbReference type="PANTHER" id="PTHR12537">
    <property type="entry name" value="RNA BINDING PROTEIN PUMILIO-RELATED"/>
    <property type="match status" value="1"/>
</dbReference>
<dbReference type="EMBL" id="JARBJD010000018">
    <property type="protein sequence ID" value="KAK2961196.1"/>
    <property type="molecule type" value="Genomic_DNA"/>
</dbReference>
<feature type="region of interest" description="Disordered" evidence="3">
    <location>
        <begin position="1"/>
        <end position="21"/>
    </location>
</feature>
<feature type="compositionally biased region" description="Polar residues" evidence="3">
    <location>
        <begin position="842"/>
        <end position="864"/>
    </location>
</feature>
<dbReference type="SMART" id="SM00025">
    <property type="entry name" value="Pumilio"/>
    <property type="match status" value="5"/>
</dbReference>
<dbReference type="InterPro" id="IPR033133">
    <property type="entry name" value="PUM-HD"/>
</dbReference>
<feature type="compositionally biased region" description="Basic and acidic residues" evidence="3">
    <location>
        <begin position="923"/>
        <end position="934"/>
    </location>
</feature>
<dbReference type="PROSITE" id="PS50303">
    <property type="entry name" value="PUM_HD"/>
    <property type="match status" value="1"/>
</dbReference>
<evidence type="ECO:0000313" key="6">
    <source>
        <dbReference type="Proteomes" id="UP001281761"/>
    </source>
</evidence>
<gene>
    <name evidence="5" type="ORF">BLNAU_3964</name>
</gene>
<evidence type="ECO:0000259" key="4">
    <source>
        <dbReference type="PROSITE" id="PS50303"/>
    </source>
</evidence>
<dbReference type="Pfam" id="PF00806">
    <property type="entry name" value="PUF"/>
    <property type="match status" value="3"/>
</dbReference>
<protein>
    <recommendedName>
        <fullName evidence="4">PUM-HD domain-containing protein</fullName>
    </recommendedName>
</protein>
<feature type="region of interest" description="Disordered" evidence="3">
    <location>
        <begin position="515"/>
        <end position="574"/>
    </location>
</feature>
<evidence type="ECO:0000256" key="3">
    <source>
        <dbReference type="SAM" id="MobiDB-lite"/>
    </source>
</evidence>
<dbReference type="PROSITE" id="PS50302">
    <property type="entry name" value="PUM"/>
    <property type="match status" value="1"/>
</dbReference>
<keyword evidence="6" id="KW-1185">Reference proteome</keyword>
<feature type="compositionally biased region" description="Polar residues" evidence="3">
    <location>
        <begin position="534"/>
        <end position="574"/>
    </location>
</feature>
<dbReference type="SUPFAM" id="SSF48371">
    <property type="entry name" value="ARM repeat"/>
    <property type="match status" value="1"/>
</dbReference>
<keyword evidence="1" id="KW-0677">Repeat</keyword>
<dbReference type="Gene3D" id="1.25.10.10">
    <property type="entry name" value="Leucine-rich Repeat Variant"/>
    <property type="match status" value="1"/>
</dbReference>
<feature type="region of interest" description="Disordered" evidence="3">
    <location>
        <begin position="590"/>
        <end position="625"/>
    </location>
</feature>
<feature type="region of interest" description="Disordered" evidence="3">
    <location>
        <begin position="175"/>
        <end position="201"/>
    </location>
</feature>
<feature type="domain" description="PUM-HD" evidence="4">
    <location>
        <begin position="967"/>
        <end position="1340"/>
    </location>
</feature>
<feature type="region of interest" description="Disordered" evidence="3">
    <location>
        <begin position="762"/>
        <end position="783"/>
    </location>
</feature>
<feature type="region of interest" description="Disordered" evidence="3">
    <location>
        <begin position="670"/>
        <end position="710"/>
    </location>
</feature>
<evidence type="ECO:0000313" key="5">
    <source>
        <dbReference type="EMBL" id="KAK2961196.1"/>
    </source>
</evidence>
<dbReference type="InterPro" id="IPR011989">
    <property type="entry name" value="ARM-like"/>
</dbReference>
<evidence type="ECO:0000256" key="2">
    <source>
        <dbReference type="PROSITE-ProRule" id="PRU00317"/>
    </source>
</evidence>
<dbReference type="Proteomes" id="UP001281761">
    <property type="component" value="Unassembled WGS sequence"/>
</dbReference>
<feature type="compositionally biased region" description="Polar residues" evidence="3">
    <location>
        <begin position="488"/>
        <end position="500"/>
    </location>
</feature>
<feature type="compositionally biased region" description="Low complexity" evidence="3">
    <location>
        <begin position="937"/>
        <end position="951"/>
    </location>
</feature>
<feature type="compositionally biased region" description="Polar residues" evidence="3">
    <location>
        <begin position="289"/>
        <end position="303"/>
    </location>
</feature>
<feature type="region of interest" description="Disordered" evidence="3">
    <location>
        <begin position="479"/>
        <end position="502"/>
    </location>
</feature>
<reference evidence="5 6" key="1">
    <citation type="journal article" date="2022" name="bioRxiv">
        <title>Genomics of Preaxostyla Flagellates Illuminates Evolutionary Transitions and the Path Towards Mitochondrial Loss.</title>
        <authorList>
            <person name="Novak L.V.F."/>
            <person name="Treitli S.C."/>
            <person name="Pyrih J."/>
            <person name="Halakuc P."/>
            <person name="Pipaliya S.V."/>
            <person name="Vacek V."/>
            <person name="Brzon O."/>
            <person name="Soukal P."/>
            <person name="Eme L."/>
            <person name="Dacks J.B."/>
            <person name="Karnkowska A."/>
            <person name="Elias M."/>
            <person name="Hampl V."/>
        </authorList>
    </citation>
    <scope>NUCLEOTIDE SEQUENCE [LARGE SCALE GENOMIC DNA]</scope>
    <source>
        <strain evidence="5">NAU3</strain>
        <tissue evidence="5">Gut</tissue>
    </source>
</reference>
<feature type="region of interest" description="Disordered" evidence="3">
    <location>
        <begin position="820"/>
        <end position="868"/>
    </location>
</feature>
<accession>A0ABQ9YBP6</accession>
<name>A0ABQ9YBP6_9EUKA</name>
<feature type="region of interest" description="Disordered" evidence="3">
    <location>
        <begin position="923"/>
        <end position="965"/>
    </location>
</feature>
<feature type="region of interest" description="Disordered" evidence="3">
    <location>
        <begin position="289"/>
        <end position="335"/>
    </location>
</feature>
<feature type="compositionally biased region" description="Polar residues" evidence="3">
    <location>
        <begin position="820"/>
        <end position="833"/>
    </location>
</feature>
<dbReference type="PANTHER" id="PTHR12537:SF13">
    <property type="entry name" value="PUMILIO HOMOLOGY DOMAIN FAMILY MEMBER 4"/>
    <property type="match status" value="1"/>
</dbReference>
<organism evidence="5 6">
    <name type="scientific">Blattamonas nauphoetae</name>
    <dbReference type="NCBI Taxonomy" id="2049346"/>
    <lineage>
        <taxon>Eukaryota</taxon>
        <taxon>Metamonada</taxon>
        <taxon>Preaxostyla</taxon>
        <taxon>Oxymonadida</taxon>
        <taxon>Blattamonas</taxon>
    </lineage>
</organism>
<proteinExistence type="predicted"/>
<sequence length="1340" mass="146073">MTTDFSSGMNPIPFGKEKPDLEQPISQLHQETPPFSESIHRRGVEEETVGLSAVFPDFSPMSVDKTEQSPAIESERVKNIHEGEPGLYEMAALVEMNAEGDLEDQESSFSMPGGDYDVSDLLTNTGHLPRLQMATSGLGEVTHSLSDSKTKSLLSDLESYDFDSILMFPLSKHSGDFSPGSKQSSEHSHQSGGLGQSDAMSLPMETTRYVGNLGDRLAIGREMMSGSQKVDVRSSMGPLFLSPNGPISESVTGMQINISPRPLYSQPPSTFLGEPEAGVVHRRSISASAMPSVTTSNPNPNSGGTMGRNGFGRSIDSPRAAPSSLQARFGDRKDTDPVYSLHLPPVDVEPFRLPQGSLETSTPPTRTIVRTHLVGARADSDAEGIGRGEVYAMEGKWRGDEDADRKLRTVVSELAGVMARSHSASPTPLVVLEESFSEVSPDASGSSQGWRIPSRADLVRTHSMSIDISEMSPRIERSLKRSELDADSITSPPRLLTTSPHSPPVEELIHIHRQLSNQQMSPDEAASPHVPRSTIPSTFLRSASFNMPSLNSQSPQKPLARQSSNVSQLHSRLSLSDRNVVSDVRPAGFIGKGTQPVQGMWNTQSPPSITSPPSTTMNTGSGPSPQVLSLPPTLTTTPLAHNSHSVGQQTLPLSLGVSSLPLSLTFSPSPKPFLHQHQPQQTQSLFQSQSTQFSSQQSSFTPPTSTLDSSSMFPSPFSHFSVPSSLSLPTSLHPPRHSIDGMVGWNTNTTMDFSPNDRLPAPHSAQTTTHQKAKTKGQAPTHNVTVNPILKDGSMFSSPISAISPHQPVLFTVTAPNTSMRVLESTPTRNTQKSNRKKKNGPNHQTTAGSTHFHQPAMNGQTDTRAGAMQRTQPEMGWKRDFGQVNTNHSSFPFPADSQTAGMPLFGQNVFDSHSLLATPPIEEKLKKKEDKQRGKTFTTSTPATSTSPVPKSQRNKHETVSPTPGLQFRHLISSADIDRDNPIATVETVLGRMSEVLRSQVGCRFFQDVLEAIKEKERERDGAHERATRGPMMGQKNLVWVVNEILVELVGSLPKYACNQFGNYAMQKLFELSNESQRLSILISISSEYVHLCNHRHGMRFMQKIMNVVAQEEALRAHVEKGLKVNLSQISLNENGRQVLNTILSVWKKTDVGFVLEDILSRPPSNGLAQPLAHSFMLIQRVYGGGGLQEKELIAGLVLRHLGSFCSCSWSTGLVKSMLVAQWKHGGIPPHHTSLLSSFIRLFPSILTSSAGCELFSSFLSHASPSQKDLLINQVTQTPSQLITLPGLPSTISTLHVFASSLNKRQKRELSKVLHLVTDPTRPQNAAIAELLRVVEEER</sequence>
<dbReference type="InterPro" id="IPR001313">
    <property type="entry name" value="Pumilio_RNA-bd_rpt"/>
</dbReference>
<feature type="repeat" description="Pumilio" evidence="2">
    <location>
        <begin position="1049"/>
        <end position="1085"/>
    </location>
</feature>
<comment type="caution">
    <text evidence="5">The sequence shown here is derived from an EMBL/GenBank/DDBJ whole genome shotgun (WGS) entry which is preliminary data.</text>
</comment>
<dbReference type="InterPro" id="IPR016024">
    <property type="entry name" value="ARM-type_fold"/>
</dbReference>